<keyword evidence="3" id="KW-1185">Reference proteome</keyword>
<accession>A0A0G4GSF4</accession>
<dbReference type="AlphaFoldDB" id="A0A0G4GSF4"/>
<dbReference type="PhylomeDB" id="A0A0G4GSF4"/>
<sequence>MSPAPPKGWPECVGGNPDSPSFCLSCSGLITFFIGFGVLTIYPLIASKWRIGGGTASPTYVHTEVEQNMGLKFYTLWVELPHYCHHNQTDCLITGDVRCHQGKVKAPLFGELAFEKCGREESYRTTLPHAVWCRCWPSYGFLRDKAAERGDKRMEKMWNDAKWSGIAISCAAGMAFVLAAAALVFHCSKPTNVWLSALSVLQLTAGVVAMMVVWFSVWRNGTRSLRCFGDDDMHGGGCQLHHVWNFSIFVFCVLAVGVVCSWAGTGALVYERHEAAKRSRAVGQQQPPAVTVTVASTQPQPNPQPPAVAVVAALPAPLPAIVGNAIRDSTGGDW</sequence>
<organism evidence="2 3">
    <name type="scientific">Vitrella brassicaformis (strain CCMP3155)</name>
    <dbReference type="NCBI Taxonomy" id="1169540"/>
    <lineage>
        <taxon>Eukaryota</taxon>
        <taxon>Sar</taxon>
        <taxon>Alveolata</taxon>
        <taxon>Colpodellida</taxon>
        <taxon>Vitrellaceae</taxon>
        <taxon>Vitrella</taxon>
    </lineage>
</organism>
<keyword evidence="1" id="KW-1133">Transmembrane helix</keyword>
<feature type="transmembrane region" description="Helical" evidence="1">
    <location>
        <begin position="163"/>
        <end position="185"/>
    </location>
</feature>
<dbReference type="VEuPathDB" id="CryptoDB:Vbra_22843"/>
<keyword evidence="1" id="KW-0472">Membrane</keyword>
<keyword evidence="1" id="KW-0812">Transmembrane</keyword>
<feature type="transmembrane region" description="Helical" evidence="1">
    <location>
        <begin position="192"/>
        <end position="215"/>
    </location>
</feature>
<proteinExistence type="predicted"/>
<gene>
    <name evidence="2" type="ORF">Vbra_22843</name>
</gene>
<name>A0A0G4GSF4_VITBC</name>
<reference evidence="2 3" key="1">
    <citation type="submission" date="2014-11" db="EMBL/GenBank/DDBJ databases">
        <authorList>
            <person name="Zhu J."/>
            <person name="Qi W."/>
            <person name="Song R."/>
        </authorList>
    </citation>
    <scope>NUCLEOTIDE SEQUENCE [LARGE SCALE GENOMIC DNA]</scope>
</reference>
<evidence type="ECO:0000313" key="2">
    <source>
        <dbReference type="EMBL" id="CEM33539.1"/>
    </source>
</evidence>
<evidence type="ECO:0000313" key="3">
    <source>
        <dbReference type="Proteomes" id="UP000041254"/>
    </source>
</evidence>
<protein>
    <submittedName>
        <fullName evidence="2">Uncharacterized protein</fullName>
    </submittedName>
</protein>
<dbReference type="Proteomes" id="UP000041254">
    <property type="component" value="Unassembled WGS sequence"/>
</dbReference>
<dbReference type="EMBL" id="CDMY01000787">
    <property type="protein sequence ID" value="CEM33539.1"/>
    <property type="molecule type" value="Genomic_DNA"/>
</dbReference>
<dbReference type="InParanoid" id="A0A0G4GSF4"/>
<evidence type="ECO:0000256" key="1">
    <source>
        <dbReference type="SAM" id="Phobius"/>
    </source>
</evidence>
<feature type="transmembrane region" description="Helical" evidence="1">
    <location>
        <begin position="246"/>
        <end position="270"/>
    </location>
</feature>
<feature type="transmembrane region" description="Helical" evidence="1">
    <location>
        <begin position="21"/>
        <end position="45"/>
    </location>
</feature>